<evidence type="ECO:0000313" key="1">
    <source>
        <dbReference type="EMBL" id="KKT82886.1"/>
    </source>
</evidence>
<organism evidence="1 2">
    <name type="scientific">Candidatus Giovannonibacteria bacterium GW2011_GWC2_44_9</name>
    <dbReference type="NCBI Taxonomy" id="1618658"/>
    <lineage>
        <taxon>Bacteria</taxon>
        <taxon>Candidatus Giovannoniibacteriota</taxon>
    </lineage>
</organism>
<gene>
    <name evidence="1" type="ORF">UW81_C0032G0005</name>
</gene>
<name>A0A0G1KGI6_9BACT</name>
<protein>
    <submittedName>
        <fullName evidence="1">Uncharacterized protein</fullName>
    </submittedName>
</protein>
<comment type="caution">
    <text evidence="1">The sequence shown here is derived from an EMBL/GenBank/DDBJ whole genome shotgun (WGS) entry which is preliminary data.</text>
</comment>
<sequence>MEGKKISKNNGMTIDKLGEMVARNFRRMDKKLDKLDGIEKDIKFIKKTLIFGKHGERITALEKKMVRTQEILNFK</sequence>
<accession>A0A0G1KGI6</accession>
<dbReference type="EMBL" id="LCJT01000032">
    <property type="protein sequence ID" value="KKT82886.1"/>
    <property type="molecule type" value="Genomic_DNA"/>
</dbReference>
<reference evidence="1 2" key="1">
    <citation type="journal article" date="2015" name="Nature">
        <title>rRNA introns, odd ribosomes, and small enigmatic genomes across a large radiation of phyla.</title>
        <authorList>
            <person name="Brown C.T."/>
            <person name="Hug L.A."/>
            <person name="Thomas B.C."/>
            <person name="Sharon I."/>
            <person name="Castelle C.J."/>
            <person name="Singh A."/>
            <person name="Wilkins M.J."/>
            <person name="Williams K.H."/>
            <person name="Banfield J.F."/>
        </authorList>
    </citation>
    <scope>NUCLEOTIDE SEQUENCE [LARGE SCALE GENOMIC DNA]</scope>
</reference>
<proteinExistence type="predicted"/>
<evidence type="ECO:0000313" key="2">
    <source>
        <dbReference type="Proteomes" id="UP000033915"/>
    </source>
</evidence>
<dbReference type="Proteomes" id="UP000033915">
    <property type="component" value="Unassembled WGS sequence"/>
</dbReference>
<dbReference type="AlphaFoldDB" id="A0A0G1KGI6"/>